<comment type="caution">
    <text evidence="2">The sequence shown here is derived from an EMBL/GenBank/DDBJ whole genome shotgun (WGS) entry which is preliminary data.</text>
</comment>
<protein>
    <submittedName>
        <fullName evidence="2">Uncharacterized protein</fullName>
    </submittedName>
</protein>
<reference evidence="2" key="1">
    <citation type="submission" date="2021-05" db="EMBL/GenBank/DDBJ databases">
        <authorList>
            <person name="Arsene-Ploetze F."/>
        </authorList>
    </citation>
    <scope>NUCLEOTIDE SEQUENCE</scope>
    <source>
        <strain evidence="2">DSM 42138</strain>
    </source>
</reference>
<proteinExistence type="predicted"/>
<gene>
    <name evidence="2" type="ORF">SCOCK_240047</name>
</gene>
<dbReference type="Proteomes" id="UP001152519">
    <property type="component" value="Unassembled WGS sequence"/>
</dbReference>
<evidence type="ECO:0000313" key="2">
    <source>
        <dbReference type="EMBL" id="CAG6394095.1"/>
    </source>
</evidence>
<name>A0A9W4GSX6_9ACTN</name>
<dbReference type="RefSeq" id="WP_251490159.1">
    <property type="nucleotide sequence ID" value="NZ_CAJSLV010000053.1"/>
</dbReference>
<feature type="region of interest" description="Disordered" evidence="1">
    <location>
        <begin position="1"/>
        <end position="30"/>
    </location>
</feature>
<accession>A0A9W4GSX6</accession>
<evidence type="ECO:0000256" key="1">
    <source>
        <dbReference type="SAM" id="MobiDB-lite"/>
    </source>
</evidence>
<dbReference type="InterPro" id="IPR054202">
    <property type="entry name" value="DUF6907"/>
</dbReference>
<evidence type="ECO:0000313" key="3">
    <source>
        <dbReference type="Proteomes" id="UP001152519"/>
    </source>
</evidence>
<dbReference type="AlphaFoldDB" id="A0A9W4GSX6"/>
<dbReference type="EMBL" id="CAJSLV010000053">
    <property type="protein sequence ID" value="CAG6394095.1"/>
    <property type="molecule type" value="Genomic_DNA"/>
</dbReference>
<dbReference type="Pfam" id="PF21848">
    <property type="entry name" value="DUF6907"/>
    <property type="match status" value="1"/>
</dbReference>
<organism evidence="2 3">
    <name type="scientific">Actinacidiphila cocklensis</name>
    <dbReference type="NCBI Taxonomy" id="887465"/>
    <lineage>
        <taxon>Bacteria</taxon>
        <taxon>Bacillati</taxon>
        <taxon>Actinomycetota</taxon>
        <taxon>Actinomycetes</taxon>
        <taxon>Kitasatosporales</taxon>
        <taxon>Streptomycetaceae</taxon>
        <taxon>Actinacidiphila</taxon>
    </lineage>
</organism>
<keyword evidence="3" id="KW-1185">Reference proteome</keyword>
<sequence length="199" mass="21595">MTTTSAVLEPVNGVPLAQQPSAAGATSRGGTWSISTTGRVTLTGYLPPWADEEPSESDVPLEELSVKLIDLADWRPFDGQRMRIHNPAHADGASLAVEESLFDGHIACYPYREDLQERTPYANVLVVNDLWLNHLTPEDLTRLTAQLRAQADHIEKDVTPILEAARNDWTARQVGRANHVVDEPAGASIASAPIGTVRG</sequence>